<evidence type="ECO:0000256" key="5">
    <source>
        <dbReference type="ARBA" id="ARBA00038306"/>
    </source>
</evidence>
<reference evidence="8 9" key="1">
    <citation type="submission" date="2015-03" db="EMBL/GenBank/DDBJ databases">
        <title>Genome sequencing of Methylobacterium aquaticum DSM16371 type strain.</title>
        <authorList>
            <person name="Chaudhry V."/>
            <person name="Patil P.B."/>
        </authorList>
    </citation>
    <scope>NUCLEOTIDE SEQUENCE [LARGE SCALE GENOMIC DNA]</scope>
    <source>
        <strain evidence="8 9">DSM 16371</strain>
    </source>
</reference>
<sequence length="313" mass="33199">MVNKALMTSALGVVLTSAASAADLPRRAAPPVFTPVPVFTWTGFYAGLNAGYAFDTGDRRDGFVDRAPAAGLPGGNPVVFPRGVISPVAVFTPATSLEGRQVLFGDRGRDGFSGGAQIGYNYQFTPGSGVVVGVEADAQYLDFGRVRRSTISYSGPAAIIDPTFTPINGSLRGLDFFGTVRGRLGYAWDRTLVYATGGFAYGAGDDRIGNVAFTTPVVGNRDGFRTGWTVGGGVEYALPTDSFLNFFKSNAVTLKVEGLYVNLDRRRGNLALVGATTLYGGVLPVYDTLNVNNRRSDEFAVVRAGVNYKFGTY</sequence>
<keyword evidence="4" id="KW-0998">Cell outer membrane</keyword>
<keyword evidence="2 6" id="KW-0732">Signal</keyword>
<keyword evidence="3" id="KW-0472">Membrane</keyword>
<evidence type="ECO:0000256" key="1">
    <source>
        <dbReference type="ARBA" id="ARBA00004442"/>
    </source>
</evidence>
<evidence type="ECO:0000259" key="7">
    <source>
        <dbReference type="Pfam" id="PF13505"/>
    </source>
</evidence>
<evidence type="ECO:0000256" key="2">
    <source>
        <dbReference type="ARBA" id="ARBA00022729"/>
    </source>
</evidence>
<comment type="subcellular location">
    <subcellularLocation>
        <location evidence="1">Cell outer membrane</location>
    </subcellularLocation>
</comment>
<feature type="domain" description="Outer membrane protein beta-barrel" evidence="7">
    <location>
        <begin position="40"/>
        <end position="310"/>
    </location>
</feature>
<evidence type="ECO:0000256" key="6">
    <source>
        <dbReference type="SAM" id="SignalP"/>
    </source>
</evidence>
<name>A0A0J6SDQ7_9HYPH</name>
<proteinExistence type="inferred from homology"/>
<dbReference type="InterPro" id="IPR051692">
    <property type="entry name" value="OMP-like"/>
</dbReference>
<dbReference type="PANTHER" id="PTHR34001:SF3">
    <property type="entry name" value="BLL7405 PROTEIN"/>
    <property type="match status" value="1"/>
</dbReference>
<protein>
    <submittedName>
        <fullName evidence="8">Porin</fullName>
    </submittedName>
</protein>
<evidence type="ECO:0000256" key="4">
    <source>
        <dbReference type="ARBA" id="ARBA00023237"/>
    </source>
</evidence>
<comment type="similarity">
    <text evidence="5">Belongs to the Omp25/RopB family.</text>
</comment>
<comment type="caution">
    <text evidence="8">The sequence shown here is derived from an EMBL/GenBank/DDBJ whole genome shotgun (WGS) entry which is preliminary data.</text>
</comment>
<evidence type="ECO:0000313" key="9">
    <source>
        <dbReference type="Proteomes" id="UP000035929"/>
    </source>
</evidence>
<dbReference type="Proteomes" id="UP000035929">
    <property type="component" value="Unassembled WGS sequence"/>
</dbReference>
<dbReference type="SUPFAM" id="SSF56925">
    <property type="entry name" value="OMPA-like"/>
    <property type="match status" value="1"/>
</dbReference>
<organism evidence="8 9">
    <name type="scientific">Methylobacterium aquaticum</name>
    <dbReference type="NCBI Taxonomy" id="270351"/>
    <lineage>
        <taxon>Bacteria</taxon>
        <taxon>Pseudomonadati</taxon>
        <taxon>Pseudomonadota</taxon>
        <taxon>Alphaproteobacteria</taxon>
        <taxon>Hyphomicrobiales</taxon>
        <taxon>Methylobacteriaceae</taxon>
        <taxon>Methylobacterium</taxon>
    </lineage>
</organism>
<dbReference type="Gene3D" id="2.40.160.20">
    <property type="match status" value="1"/>
</dbReference>
<dbReference type="RefSeq" id="WP_048465294.1">
    <property type="nucleotide sequence ID" value="NZ_JBNTQU010000047.1"/>
</dbReference>
<dbReference type="InterPro" id="IPR011250">
    <property type="entry name" value="OMP/PagP_B-barrel"/>
</dbReference>
<accession>A0A0J6SDQ7</accession>
<feature type="signal peptide" evidence="6">
    <location>
        <begin position="1"/>
        <end position="21"/>
    </location>
</feature>
<dbReference type="InterPro" id="IPR027385">
    <property type="entry name" value="Beta-barrel_OMP"/>
</dbReference>
<feature type="chain" id="PRO_5005281168" evidence="6">
    <location>
        <begin position="22"/>
        <end position="313"/>
    </location>
</feature>
<evidence type="ECO:0000256" key="3">
    <source>
        <dbReference type="ARBA" id="ARBA00023136"/>
    </source>
</evidence>
<dbReference type="PANTHER" id="PTHR34001">
    <property type="entry name" value="BLL7405 PROTEIN"/>
    <property type="match status" value="1"/>
</dbReference>
<dbReference type="OrthoDB" id="8455142at2"/>
<dbReference type="EMBL" id="LABX01000146">
    <property type="protein sequence ID" value="KMO31789.1"/>
    <property type="molecule type" value="Genomic_DNA"/>
</dbReference>
<gene>
    <name evidence="8" type="ORF">VP06_18780</name>
</gene>
<dbReference type="PATRIC" id="fig|270351.6.peg.1385"/>
<dbReference type="Pfam" id="PF13505">
    <property type="entry name" value="OMP_b-brl"/>
    <property type="match status" value="1"/>
</dbReference>
<evidence type="ECO:0000313" key="8">
    <source>
        <dbReference type="EMBL" id="KMO31789.1"/>
    </source>
</evidence>
<dbReference type="AlphaFoldDB" id="A0A0J6SDQ7"/>